<keyword evidence="3" id="KW-1185">Reference proteome</keyword>
<evidence type="ECO:0000313" key="3">
    <source>
        <dbReference type="Proteomes" id="UP000729402"/>
    </source>
</evidence>
<reference evidence="2" key="1">
    <citation type="journal article" date="2021" name="bioRxiv">
        <title>Whole Genome Assembly and Annotation of Northern Wild Rice, Zizania palustris L., Supports a Whole Genome Duplication in the Zizania Genus.</title>
        <authorList>
            <person name="Haas M."/>
            <person name="Kono T."/>
            <person name="Macchietto M."/>
            <person name="Millas R."/>
            <person name="McGilp L."/>
            <person name="Shao M."/>
            <person name="Duquette J."/>
            <person name="Hirsch C.N."/>
            <person name="Kimball J."/>
        </authorList>
    </citation>
    <scope>NUCLEOTIDE SEQUENCE</scope>
    <source>
        <tissue evidence="2">Fresh leaf tissue</tissue>
    </source>
</reference>
<organism evidence="2 3">
    <name type="scientific">Zizania palustris</name>
    <name type="common">Northern wild rice</name>
    <dbReference type="NCBI Taxonomy" id="103762"/>
    <lineage>
        <taxon>Eukaryota</taxon>
        <taxon>Viridiplantae</taxon>
        <taxon>Streptophyta</taxon>
        <taxon>Embryophyta</taxon>
        <taxon>Tracheophyta</taxon>
        <taxon>Spermatophyta</taxon>
        <taxon>Magnoliopsida</taxon>
        <taxon>Liliopsida</taxon>
        <taxon>Poales</taxon>
        <taxon>Poaceae</taxon>
        <taxon>BOP clade</taxon>
        <taxon>Oryzoideae</taxon>
        <taxon>Oryzeae</taxon>
        <taxon>Zizaniinae</taxon>
        <taxon>Zizania</taxon>
    </lineage>
</organism>
<evidence type="ECO:0000256" key="1">
    <source>
        <dbReference type="SAM" id="MobiDB-lite"/>
    </source>
</evidence>
<dbReference type="EMBL" id="JAAALK010000080">
    <property type="protein sequence ID" value="KAG8094723.1"/>
    <property type="molecule type" value="Genomic_DNA"/>
</dbReference>
<dbReference type="AlphaFoldDB" id="A0A8J6BYX1"/>
<evidence type="ECO:0000313" key="2">
    <source>
        <dbReference type="EMBL" id="KAG8094723.1"/>
    </source>
</evidence>
<feature type="region of interest" description="Disordered" evidence="1">
    <location>
        <begin position="54"/>
        <end position="79"/>
    </location>
</feature>
<proteinExistence type="predicted"/>
<comment type="caution">
    <text evidence="2">The sequence shown here is derived from an EMBL/GenBank/DDBJ whole genome shotgun (WGS) entry which is preliminary data.</text>
</comment>
<name>A0A8J6BYX1_ZIZPA</name>
<sequence>MPSPPPQSRSAAAAVEQIHRLTALLSLEGGDCSGSQRGRRLQREPAWVAAVAGANKGGGCSGEGRGRRLQPALNMALSP</sequence>
<accession>A0A8J6BYX1</accession>
<gene>
    <name evidence="2" type="ORF">GUJ93_ZPchr0012g20573</name>
</gene>
<protein>
    <submittedName>
        <fullName evidence="2">Uncharacterized protein</fullName>
    </submittedName>
</protein>
<dbReference type="Proteomes" id="UP000729402">
    <property type="component" value="Unassembled WGS sequence"/>
</dbReference>
<reference evidence="2" key="2">
    <citation type="submission" date="2021-02" db="EMBL/GenBank/DDBJ databases">
        <authorList>
            <person name="Kimball J.A."/>
            <person name="Haas M.W."/>
            <person name="Macchietto M."/>
            <person name="Kono T."/>
            <person name="Duquette J."/>
            <person name="Shao M."/>
        </authorList>
    </citation>
    <scope>NUCLEOTIDE SEQUENCE</scope>
    <source>
        <tissue evidence="2">Fresh leaf tissue</tissue>
    </source>
</reference>